<dbReference type="GO" id="GO:0005576">
    <property type="term" value="C:extracellular region"/>
    <property type="evidence" value="ECO:0007669"/>
    <property type="project" value="InterPro"/>
</dbReference>
<gene>
    <name evidence="2" type="ORF">K444DRAFT_526001</name>
</gene>
<dbReference type="RefSeq" id="XP_024738291.1">
    <property type="nucleotide sequence ID" value="XM_024874509.1"/>
</dbReference>
<dbReference type="Pfam" id="PF25312">
    <property type="entry name" value="Allergen_Asp_f_4"/>
    <property type="match status" value="1"/>
</dbReference>
<evidence type="ECO:0000313" key="2">
    <source>
        <dbReference type="EMBL" id="PMD61387.1"/>
    </source>
</evidence>
<feature type="compositionally biased region" description="Polar residues" evidence="1">
    <location>
        <begin position="275"/>
        <end position="291"/>
    </location>
</feature>
<dbReference type="GeneID" id="36582589"/>
<feature type="region of interest" description="Disordered" evidence="1">
    <location>
        <begin position="65"/>
        <end position="89"/>
    </location>
</feature>
<accession>A0A2J6TED7</accession>
<organism evidence="2 3">
    <name type="scientific">Hyaloscypha bicolor E</name>
    <dbReference type="NCBI Taxonomy" id="1095630"/>
    <lineage>
        <taxon>Eukaryota</taxon>
        <taxon>Fungi</taxon>
        <taxon>Dikarya</taxon>
        <taxon>Ascomycota</taxon>
        <taxon>Pezizomycotina</taxon>
        <taxon>Leotiomycetes</taxon>
        <taxon>Helotiales</taxon>
        <taxon>Hyaloscyphaceae</taxon>
        <taxon>Hyaloscypha</taxon>
        <taxon>Hyaloscypha bicolor</taxon>
    </lineage>
</organism>
<evidence type="ECO:0008006" key="4">
    <source>
        <dbReference type="Google" id="ProtNLM"/>
    </source>
</evidence>
<dbReference type="InterPro" id="IPR038903">
    <property type="entry name" value="Allergen_Asp_f_4"/>
</dbReference>
<sequence length="325" mass="33393">MRYSTSGMILAAMTIGEAVAGPTHAHRHRHLHEKKDLSDVDWSALHWDDMGIDWASAYAAGQHTSTSTTPVATPPVVTPTTTPAAAPAATHTDAPAAAAGAVFSEVKSAFSGLVGMANGLTKFGSATPPSGTGIDHVGNIGDTQGSNMIQVASTAGQDFTVTFINTSGAAMTVVIWNKAYKPDGGATQANQGAFMAPTHPALTINLAPGASGIAAFMAESQGCFAQATDRIAASGAYATTWGEFNFVPGGSGYDMSAIMNSLGNKYSMTITSEEAPQCTSDPTQNYWTTDTGYPDGTPKPIGNSDGSCYIAQNTAHLTVKMGGDM</sequence>
<dbReference type="PANTHER" id="PTHR42039">
    <property type="entry name" value="PUTATIVE (AFU_ORTHOLOGUE AFUA_3G02940)-RELATED"/>
    <property type="match status" value="1"/>
</dbReference>
<evidence type="ECO:0000256" key="1">
    <source>
        <dbReference type="SAM" id="MobiDB-lite"/>
    </source>
</evidence>
<keyword evidence="3" id="KW-1185">Reference proteome</keyword>
<dbReference type="EMBL" id="KZ613786">
    <property type="protein sequence ID" value="PMD61387.1"/>
    <property type="molecule type" value="Genomic_DNA"/>
</dbReference>
<protein>
    <recommendedName>
        <fullName evidence="4">Allergen Asp f 4</fullName>
    </recommendedName>
</protein>
<dbReference type="Proteomes" id="UP000235371">
    <property type="component" value="Unassembled WGS sequence"/>
</dbReference>
<proteinExistence type="predicted"/>
<feature type="region of interest" description="Disordered" evidence="1">
    <location>
        <begin position="275"/>
        <end position="298"/>
    </location>
</feature>
<name>A0A2J6TED7_9HELO</name>
<dbReference type="OrthoDB" id="118256at2759"/>
<evidence type="ECO:0000313" key="3">
    <source>
        <dbReference type="Proteomes" id="UP000235371"/>
    </source>
</evidence>
<feature type="compositionally biased region" description="Low complexity" evidence="1">
    <location>
        <begin position="78"/>
        <end position="89"/>
    </location>
</feature>
<reference evidence="2 3" key="1">
    <citation type="submission" date="2016-04" db="EMBL/GenBank/DDBJ databases">
        <title>A degradative enzymes factory behind the ericoid mycorrhizal symbiosis.</title>
        <authorList>
            <consortium name="DOE Joint Genome Institute"/>
            <person name="Martino E."/>
            <person name="Morin E."/>
            <person name="Grelet G."/>
            <person name="Kuo A."/>
            <person name="Kohler A."/>
            <person name="Daghino S."/>
            <person name="Barry K."/>
            <person name="Choi C."/>
            <person name="Cichocki N."/>
            <person name="Clum A."/>
            <person name="Copeland A."/>
            <person name="Hainaut M."/>
            <person name="Haridas S."/>
            <person name="Labutti K."/>
            <person name="Lindquist E."/>
            <person name="Lipzen A."/>
            <person name="Khouja H.-R."/>
            <person name="Murat C."/>
            <person name="Ohm R."/>
            <person name="Olson A."/>
            <person name="Spatafora J."/>
            <person name="Veneault-Fourrey C."/>
            <person name="Henrissat B."/>
            <person name="Grigoriev I."/>
            <person name="Martin F."/>
            <person name="Perotto S."/>
        </authorList>
    </citation>
    <scope>NUCLEOTIDE SEQUENCE [LARGE SCALE GENOMIC DNA]</scope>
    <source>
        <strain evidence="2 3">E</strain>
    </source>
</reference>
<dbReference type="InParanoid" id="A0A2J6TED7"/>
<dbReference type="GO" id="GO:0019863">
    <property type="term" value="F:IgE binding"/>
    <property type="evidence" value="ECO:0007669"/>
    <property type="project" value="InterPro"/>
</dbReference>
<dbReference type="PANTHER" id="PTHR42039:SF1">
    <property type="entry name" value="PUTATIVE (AFU_ORTHOLOGUE AFUA_3G02940)-RELATED"/>
    <property type="match status" value="1"/>
</dbReference>
<dbReference type="AlphaFoldDB" id="A0A2J6TED7"/>